<organism evidence="1">
    <name type="scientific">Rhizophora mucronata</name>
    <name type="common">Asiatic mangrove</name>
    <dbReference type="NCBI Taxonomy" id="61149"/>
    <lineage>
        <taxon>Eukaryota</taxon>
        <taxon>Viridiplantae</taxon>
        <taxon>Streptophyta</taxon>
        <taxon>Embryophyta</taxon>
        <taxon>Tracheophyta</taxon>
        <taxon>Spermatophyta</taxon>
        <taxon>Magnoliopsida</taxon>
        <taxon>eudicotyledons</taxon>
        <taxon>Gunneridae</taxon>
        <taxon>Pentapetalae</taxon>
        <taxon>rosids</taxon>
        <taxon>fabids</taxon>
        <taxon>Malpighiales</taxon>
        <taxon>Rhizophoraceae</taxon>
        <taxon>Rhizophora</taxon>
    </lineage>
</organism>
<name>A0A2P2N7Y8_RHIMU</name>
<protein>
    <submittedName>
        <fullName evidence="1">Uncharacterized protein</fullName>
    </submittedName>
</protein>
<sequence>MMLGYNTRKGFPEKSYYYPSETRADITK</sequence>
<evidence type="ECO:0000313" key="1">
    <source>
        <dbReference type="EMBL" id="MBX38565.1"/>
    </source>
</evidence>
<proteinExistence type="predicted"/>
<accession>A0A2P2N7Y8</accession>
<dbReference type="AlphaFoldDB" id="A0A2P2N7Y8"/>
<reference evidence="1" key="1">
    <citation type="submission" date="2018-02" db="EMBL/GenBank/DDBJ databases">
        <title>Rhizophora mucronata_Transcriptome.</title>
        <authorList>
            <person name="Meera S.P."/>
            <person name="Sreeshan A."/>
            <person name="Augustine A."/>
        </authorList>
    </citation>
    <scope>NUCLEOTIDE SEQUENCE</scope>
    <source>
        <tissue evidence="1">Leaf</tissue>
    </source>
</reference>
<dbReference type="EMBL" id="GGEC01058081">
    <property type="protein sequence ID" value="MBX38565.1"/>
    <property type="molecule type" value="Transcribed_RNA"/>
</dbReference>